<evidence type="ECO:0000313" key="3">
    <source>
        <dbReference type="Proteomes" id="UP001295444"/>
    </source>
</evidence>
<evidence type="ECO:0000313" key="2">
    <source>
        <dbReference type="EMBL" id="CAH2327162.1"/>
    </source>
</evidence>
<accession>A0AAD1TIH4</accession>
<gene>
    <name evidence="2" type="ORF">PECUL_23A015237</name>
</gene>
<reference evidence="2" key="1">
    <citation type="submission" date="2022-03" db="EMBL/GenBank/DDBJ databases">
        <authorList>
            <person name="Alioto T."/>
            <person name="Alioto T."/>
            <person name="Gomez Garrido J."/>
        </authorList>
    </citation>
    <scope>NUCLEOTIDE SEQUENCE</scope>
</reference>
<dbReference type="Proteomes" id="UP001295444">
    <property type="component" value="Chromosome 13"/>
</dbReference>
<keyword evidence="3" id="KW-1185">Reference proteome</keyword>
<name>A0AAD1TIH4_PELCU</name>
<dbReference type="AlphaFoldDB" id="A0AAD1TIH4"/>
<protein>
    <submittedName>
        <fullName evidence="2">Uncharacterized protein</fullName>
    </submittedName>
</protein>
<feature type="region of interest" description="Disordered" evidence="1">
    <location>
        <begin position="211"/>
        <end position="249"/>
    </location>
</feature>
<organism evidence="2 3">
    <name type="scientific">Pelobates cultripes</name>
    <name type="common">Western spadefoot toad</name>
    <dbReference type="NCBI Taxonomy" id="61616"/>
    <lineage>
        <taxon>Eukaryota</taxon>
        <taxon>Metazoa</taxon>
        <taxon>Chordata</taxon>
        <taxon>Craniata</taxon>
        <taxon>Vertebrata</taxon>
        <taxon>Euteleostomi</taxon>
        <taxon>Amphibia</taxon>
        <taxon>Batrachia</taxon>
        <taxon>Anura</taxon>
        <taxon>Pelobatoidea</taxon>
        <taxon>Pelobatidae</taxon>
        <taxon>Pelobates</taxon>
    </lineage>
</organism>
<proteinExistence type="predicted"/>
<evidence type="ECO:0000256" key="1">
    <source>
        <dbReference type="SAM" id="MobiDB-lite"/>
    </source>
</evidence>
<feature type="compositionally biased region" description="Polar residues" evidence="1">
    <location>
        <begin position="226"/>
        <end position="236"/>
    </location>
</feature>
<sequence>MHGWCQWDCNKSVQVKGQFRPEGQKQAVQRGRRHLEHGVSALYALLQQQEGEGLPGFTARWEQETGLTLTDFDWDKIFQLAHKGSICSKYQECNYKILTCWYRNPDILRHVHKSIPGECWRCAPDDVAQPHADTVAEIQKGADHPLAYSGENAHTDTLEKPHGAHLSKMGMELMTASLQGRAEQCATAWFLWMEYVNKRAVREGARGGAAAAAERATPSDCHNNKIRSTPVTSTGDSIPIHDGQHTQNH</sequence>
<dbReference type="EMBL" id="OW240924">
    <property type="protein sequence ID" value="CAH2327162.1"/>
    <property type="molecule type" value="Genomic_DNA"/>
</dbReference>